<dbReference type="Gene3D" id="3.40.50.2300">
    <property type="match status" value="1"/>
</dbReference>
<dbReference type="RefSeq" id="WP_006048337.1">
    <property type="nucleotide sequence ID" value="NZ_ATXV01000009.1"/>
</dbReference>
<dbReference type="InterPro" id="IPR011006">
    <property type="entry name" value="CheY-like_superfamily"/>
</dbReference>
<feature type="modified residue" description="4-aspartylphosphate" evidence="2">
    <location>
        <position position="64"/>
    </location>
</feature>
<evidence type="ECO:0000259" key="3">
    <source>
        <dbReference type="PROSITE" id="PS50110"/>
    </source>
</evidence>
<evidence type="ECO:0000313" key="5">
    <source>
        <dbReference type="Proteomes" id="UP001245184"/>
    </source>
</evidence>
<dbReference type="InterPro" id="IPR001789">
    <property type="entry name" value="Sig_transdc_resp-reg_receiver"/>
</dbReference>
<name>A0ABD5CQA1_9BURK</name>
<dbReference type="PROSITE" id="PS50110">
    <property type="entry name" value="RESPONSE_REGULATORY"/>
    <property type="match status" value="1"/>
</dbReference>
<dbReference type="PANTHER" id="PTHR44591:SF24">
    <property type="entry name" value="PROTEIN-GLUTAMATE METHYLESTERASE_PROTEIN-GLUTAMINE GLUTAMINASE 1"/>
    <property type="match status" value="1"/>
</dbReference>
<gene>
    <name evidence="4" type="ORF">QF025_006223</name>
</gene>
<accession>A0ABD5CQA1</accession>
<evidence type="ECO:0000313" key="4">
    <source>
        <dbReference type="EMBL" id="MDR6207503.1"/>
    </source>
</evidence>
<dbReference type="Proteomes" id="UP001245184">
    <property type="component" value="Unassembled WGS sequence"/>
</dbReference>
<dbReference type="Pfam" id="PF00072">
    <property type="entry name" value="Response_reg"/>
    <property type="match status" value="1"/>
</dbReference>
<organism evidence="4 5">
    <name type="scientific">Paraburkholderia graminis</name>
    <dbReference type="NCBI Taxonomy" id="60548"/>
    <lineage>
        <taxon>Bacteria</taxon>
        <taxon>Pseudomonadati</taxon>
        <taxon>Pseudomonadota</taxon>
        <taxon>Betaproteobacteria</taxon>
        <taxon>Burkholderiales</taxon>
        <taxon>Burkholderiaceae</taxon>
        <taxon>Paraburkholderia</taxon>
    </lineage>
</organism>
<evidence type="ECO:0000256" key="1">
    <source>
        <dbReference type="ARBA" id="ARBA00022553"/>
    </source>
</evidence>
<protein>
    <submittedName>
        <fullName evidence="4">CheY-like chemotaxis protein</fullName>
    </submittedName>
</protein>
<dbReference type="SUPFAM" id="SSF52172">
    <property type="entry name" value="CheY-like"/>
    <property type="match status" value="1"/>
</dbReference>
<comment type="caution">
    <text evidence="4">The sequence shown here is derived from an EMBL/GenBank/DDBJ whole genome shotgun (WGS) entry which is preliminary data.</text>
</comment>
<dbReference type="SMART" id="SM00448">
    <property type="entry name" value="REC"/>
    <property type="match status" value="1"/>
</dbReference>
<dbReference type="GeneID" id="97000929"/>
<feature type="domain" description="Response regulatory" evidence="3">
    <location>
        <begin position="12"/>
        <end position="124"/>
    </location>
</feature>
<reference evidence="4 5" key="1">
    <citation type="submission" date="2023-08" db="EMBL/GenBank/DDBJ databases">
        <title>Genome sequencing of plant associated microbes to promote plant fitness in Sorghum bicolor and Oryza sativa.</title>
        <authorList>
            <person name="Coleman-Derr D."/>
        </authorList>
    </citation>
    <scope>NUCLEOTIDE SEQUENCE [LARGE SCALE GENOMIC DNA]</scope>
    <source>
        <strain evidence="4 5">SLBN-33</strain>
    </source>
</reference>
<proteinExistence type="predicted"/>
<dbReference type="KEGG" id="pgp:CUJ91_05205"/>
<dbReference type="AlphaFoldDB" id="A0ABD5CQA1"/>
<dbReference type="PANTHER" id="PTHR44591">
    <property type="entry name" value="STRESS RESPONSE REGULATOR PROTEIN 1"/>
    <property type="match status" value="1"/>
</dbReference>
<evidence type="ECO:0000256" key="2">
    <source>
        <dbReference type="PROSITE-ProRule" id="PRU00169"/>
    </source>
</evidence>
<dbReference type="InterPro" id="IPR050595">
    <property type="entry name" value="Bact_response_regulator"/>
</dbReference>
<dbReference type="EMBL" id="JAVIZN010000002">
    <property type="protein sequence ID" value="MDR6207503.1"/>
    <property type="molecule type" value="Genomic_DNA"/>
</dbReference>
<keyword evidence="1 2" id="KW-0597">Phosphoprotein</keyword>
<sequence>MGSVAKLLQGRRVMVVEDDYLVALALSSALEDAGASVVGPISGAQEAVAMIEEGKEQVDVAVLDVDLNGEKSYRVADALVSRNIRFVFVTGYGADAVDGEYRQYERCQKPFDHQMLFRALTVGTR</sequence>